<dbReference type="Proteomes" id="UP001237642">
    <property type="component" value="Unassembled WGS sequence"/>
</dbReference>
<proteinExistence type="inferred from homology"/>
<evidence type="ECO:0000313" key="6">
    <source>
        <dbReference type="Proteomes" id="UP001237642"/>
    </source>
</evidence>
<dbReference type="InterPro" id="IPR000235">
    <property type="entry name" value="Ribosomal_uS7"/>
</dbReference>
<comment type="similarity">
    <text evidence="1">Belongs to the universal ribosomal protein uS7 family.</text>
</comment>
<reference evidence="5" key="2">
    <citation type="submission" date="2023-05" db="EMBL/GenBank/DDBJ databases">
        <authorList>
            <person name="Schelkunov M.I."/>
        </authorList>
    </citation>
    <scope>NUCLEOTIDE SEQUENCE</scope>
    <source>
        <strain evidence="5">Hsosn_3</strain>
        <tissue evidence="5">Leaf</tissue>
    </source>
</reference>
<name>A0AAD8NEZ9_9APIA</name>
<keyword evidence="3" id="KW-0687">Ribonucleoprotein</keyword>
<organism evidence="5 6">
    <name type="scientific">Heracleum sosnowskyi</name>
    <dbReference type="NCBI Taxonomy" id="360622"/>
    <lineage>
        <taxon>Eukaryota</taxon>
        <taxon>Viridiplantae</taxon>
        <taxon>Streptophyta</taxon>
        <taxon>Embryophyta</taxon>
        <taxon>Tracheophyta</taxon>
        <taxon>Spermatophyta</taxon>
        <taxon>Magnoliopsida</taxon>
        <taxon>eudicotyledons</taxon>
        <taxon>Gunneridae</taxon>
        <taxon>Pentapetalae</taxon>
        <taxon>asterids</taxon>
        <taxon>campanulids</taxon>
        <taxon>Apiales</taxon>
        <taxon>Apiaceae</taxon>
        <taxon>Apioideae</taxon>
        <taxon>apioid superclade</taxon>
        <taxon>Tordylieae</taxon>
        <taxon>Tordyliinae</taxon>
        <taxon>Heracleum</taxon>
    </lineage>
</organism>
<accession>A0AAD8NEZ9</accession>
<gene>
    <name evidence="5" type="ORF">POM88_005073</name>
</gene>
<protein>
    <recommendedName>
        <fullName evidence="4">Small ribosomal subunit protein uS7 domain-containing protein</fullName>
    </recommendedName>
</protein>
<sequence length="117" mass="12811">MVQIHSEPGEGKAIRRKSLRRVNHAIYILTTGARESAFRNVKTIAECLADKLINAAKGLLRSRRVIFSGVQVTEFDDIIPASAATIAAGAFTAATINIHFIWCIVGDQDFFSLPIRA</sequence>
<dbReference type="InterPro" id="IPR023798">
    <property type="entry name" value="Ribosomal_uS7_dom"/>
</dbReference>
<dbReference type="EMBL" id="JAUIZM010000001">
    <property type="protein sequence ID" value="KAK1405468.1"/>
    <property type="molecule type" value="Genomic_DNA"/>
</dbReference>
<dbReference type="GO" id="GO:0005840">
    <property type="term" value="C:ribosome"/>
    <property type="evidence" value="ECO:0007669"/>
    <property type="project" value="UniProtKB-KW"/>
</dbReference>
<evidence type="ECO:0000256" key="2">
    <source>
        <dbReference type="ARBA" id="ARBA00022980"/>
    </source>
</evidence>
<feature type="domain" description="Small ribosomal subunit protein uS7" evidence="4">
    <location>
        <begin position="17"/>
        <end position="58"/>
    </location>
</feature>
<dbReference type="AlphaFoldDB" id="A0AAD8NEZ9"/>
<keyword evidence="6" id="KW-1185">Reference proteome</keyword>
<evidence type="ECO:0000256" key="3">
    <source>
        <dbReference type="ARBA" id="ARBA00023274"/>
    </source>
</evidence>
<dbReference type="Gene3D" id="1.10.455.10">
    <property type="entry name" value="Ribosomal protein S7 domain"/>
    <property type="match status" value="1"/>
</dbReference>
<dbReference type="GO" id="GO:0006412">
    <property type="term" value="P:translation"/>
    <property type="evidence" value="ECO:0007669"/>
    <property type="project" value="InterPro"/>
</dbReference>
<dbReference type="InterPro" id="IPR036823">
    <property type="entry name" value="Ribosomal_uS7_dom_sf"/>
</dbReference>
<dbReference type="PANTHER" id="PTHR11205">
    <property type="entry name" value="RIBOSOMAL PROTEIN S7"/>
    <property type="match status" value="1"/>
</dbReference>
<comment type="caution">
    <text evidence="5">The sequence shown here is derived from an EMBL/GenBank/DDBJ whole genome shotgun (WGS) entry which is preliminary data.</text>
</comment>
<dbReference type="SUPFAM" id="SSF47973">
    <property type="entry name" value="Ribosomal protein S7"/>
    <property type="match status" value="1"/>
</dbReference>
<reference evidence="5" key="1">
    <citation type="submission" date="2023-02" db="EMBL/GenBank/DDBJ databases">
        <title>Genome of toxic invasive species Heracleum sosnowskyi carries increased number of genes despite the absence of recent whole-genome duplications.</title>
        <authorList>
            <person name="Schelkunov M."/>
            <person name="Shtratnikova V."/>
            <person name="Makarenko M."/>
            <person name="Klepikova A."/>
            <person name="Omelchenko D."/>
            <person name="Novikova G."/>
            <person name="Obukhova E."/>
            <person name="Bogdanov V."/>
            <person name="Penin A."/>
            <person name="Logacheva M."/>
        </authorList>
    </citation>
    <scope>NUCLEOTIDE SEQUENCE</scope>
    <source>
        <strain evidence="5">Hsosn_3</strain>
        <tissue evidence="5">Leaf</tissue>
    </source>
</reference>
<evidence type="ECO:0000256" key="1">
    <source>
        <dbReference type="ARBA" id="ARBA00007151"/>
    </source>
</evidence>
<dbReference type="GO" id="GO:1990904">
    <property type="term" value="C:ribonucleoprotein complex"/>
    <property type="evidence" value="ECO:0007669"/>
    <property type="project" value="UniProtKB-KW"/>
</dbReference>
<keyword evidence="2" id="KW-0689">Ribosomal protein</keyword>
<evidence type="ECO:0000259" key="4">
    <source>
        <dbReference type="Pfam" id="PF00177"/>
    </source>
</evidence>
<dbReference type="Pfam" id="PF00177">
    <property type="entry name" value="Ribosomal_S7"/>
    <property type="match status" value="1"/>
</dbReference>
<evidence type="ECO:0000313" key="5">
    <source>
        <dbReference type="EMBL" id="KAK1405468.1"/>
    </source>
</evidence>